<dbReference type="Gramene" id="ERM98526">
    <property type="protein sequence ID" value="ERM98526"/>
    <property type="gene ID" value="AMTR_s00113p00091220"/>
</dbReference>
<keyword evidence="1" id="KW-0812">Transmembrane</keyword>
<dbReference type="HOGENOM" id="CLU_2112183_0_0_1"/>
<reference evidence="3" key="1">
    <citation type="journal article" date="2013" name="Science">
        <title>The Amborella genome and the evolution of flowering plants.</title>
        <authorList>
            <consortium name="Amborella Genome Project"/>
        </authorList>
    </citation>
    <scope>NUCLEOTIDE SEQUENCE [LARGE SCALE GENOMIC DNA]</scope>
</reference>
<dbReference type="AlphaFoldDB" id="W1NPE0"/>
<evidence type="ECO:0000313" key="2">
    <source>
        <dbReference type="EMBL" id="ERM98526.1"/>
    </source>
</evidence>
<keyword evidence="3" id="KW-1185">Reference proteome</keyword>
<keyword evidence="1" id="KW-1133">Transmembrane helix</keyword>
<dbReference type="Proteomes" id="UP000017836">
    <property type="component" value="Unassembled WGS sequence"/>
</dbReference>
<gene>
    <name evidence="2" type="ORF">AMTR_s00113p00091220</name>
</gene>
<organism evidence="2 3">
    <name type="scientific">Amborella trichopoda</name>
    <dbReference type="NCBI Taxonomy" id="13333"/>
    <lineage>
        <taxon>Eukaryota</taxon>
        <taxon>Viridiplantae</taxon>
        <taxon>Streptophyta</taxon>
        <taxon>Embryophyta</taxon>
        <taxon>Tracheophyta</taxon>
        <taxon>Spermatophyta</taxon>
        <taxon>Magnoliopsida</taxon>
        <taxon>Amborellales</taxon>
        <taxon>Amborellaceae</taxon>
        <taxon>Amborella</taxon>
    </lineage>
</organism>
<keyword evidence="1" id="KW-0472">Membrane</keyword>
<feature type="transmembrane region" description="Helical" evidence="1">
    <location>
        <begin position="14"/>
        <end position="31"/>
    </location>
</feature>
<dbReference type="EMBL" id="KI395324">
    <property type="protein sequence ID" value="ERM98526.1"/>
    <property type="molecule type" value="Genomic_DNA"/>
</dbReference>
<accession>W1NPE0</accession>
<proteinExistence type="predicted"/>
<evidence type="ECO:0000313" key="3">
    <source>
        <dbReference type="Proteomes" id="UP000017836"/>
    </source>
</evidence>
<evidence type="ECO:0000256" key="1">
    <source>
        <dbReference type="SAM" id="Phobius"/>
    </source>
</evidence>
<sequence>MGDSHASCTVPTPLFRFLPSIVACSLLALLTPRPLFSHRYALSSFHIHVLSSFPPIVARSLLPSPCAFFLPSLRTLFLPSYHCVLSSPIAARFLPFIAACSRPSLLSSPALFLHR</sequence>
<protein>
    <submittedName>
        <fullName evidence="2">Uncharacterized protein</fullName>
    </submittedName>
</protein>
<name>W1NPE0_AMBTC</name>